<protein>
    <submittedName>
        <fullName evidence="1">Uncharacterized protein</fullName>
    </submittedName>
</protein>
<reference evidence="1" key="2">
    <citation type="submission" date="2023-03" db="EMBL/GenBank/DDBJ databases">
        <authorList>
            <person name="Zajac M."/>
            <person name="Kwit R."/>
            <person name="Wasyl D."/>
        </authorList>
    </citation>
    <scope>NUCLEOTIDE SEQUENCE</scope>
    <source>
        <strain evidence="1">691B_2</strain>
    </source>
</reference>
<dbReference type="RefSeq" id="WP_289870334.1">
    <property type="nucleotide sequence ID" value="NZ_JAREWH010000049.1"/>
</dbReference>
<dbReference type="AlphaFoldDB" id="A0AAW7KNN0"/>
<evidence type="ECO:0000313" key="2">
    <source>
        <dbReference type="Proteomes" id="UP001173174"/>
    </source>
</evidence>
<name>A0AAW7KNN0_ENTFL</name>
<comment type="caution">
    <text evidence="1">The sequence shown here is derived from an EMBL/GenBank/DDBJ whole genome shotgun (WGS) entry which is preliminary data.</text>
</comment>
<accession>A0AAW7KNN0</accession>
<dbReference type="PROSITE" id="PS00018">
    <property type="entry name" value="EF_HAND_1"/>
    <property type="match status" value="1"/>
</dbReference>
<reference evidence="1" key="1">
    <citation type="journal article" date="2023" name="Pathogens">
        <title>Prevalence of Enterococcus spp. and the Whole-Genome Characteristics of Enterococcus faecium and Enterococcus faecalis Strains Isolated from Free-Living Birds in Poland.</title>
        <authorList>
            <person name="Kwit R."/>
            <person name="Zajac M."/>
            <person name="Smialowska-Weglinska A."/>
            <person name="Skarzynska M."/>
            <person name="Bomba A."/>
            <person name="Lalak A."/>
            <person name="Skrzypiec E."/>
            <person name="Wojdat D."/>
            <person name="Koza W."/>
            <person name="Mikos-Wojewoda E."/>
            <person name="Pasim P."/>
            <person name="Skora M."/>
            <person name="Polak M."/>
            <person name="Wiacek J."/>
            <person name="Wasyl D."/>
        </authorList>
    </citation>
    <scope>NUCLEOTIDE SEQUENCE</scope>
    <source>
        <strain evidence="1">691B_2</strain>
    </source>
</reference>
<evidence type="ECO:0000313" key="1">
    <source>
        <dbReference type="EMBL" id="MDN3193888.1"/>
    </source>
</evidence>
<dbReference type="InterPro" id="IPR018247">
    <property type="entry name" value="EF_Hand_1_Ca_BS"/>
</dbReference>
<proteinExistence type="predicted"/>
<dbReference type="EMBL" id="JAREWH010000049">
    <property type="protein sequence ID" value="MDN3193888.1"/>
    <property type="molecule type" value="Genomic_DNA"/>
</dbReference>
<dbReference type="Proteomes" id="UP001173174">
    <property type="component" value="Unassembled WGS sequence"/>
</dbReference>
<gene>
    <name evidence="1" type="ORF">P0E79_15580</name>
</gene>
<sequence length="78" mass="8738">MRKNGPMVNRWLYGLMCLLLVLNYGTPLMALAEDVNSDGQLTLGEVTQTSQQEMTLALQGKAQPATQEVVVHYRSEER</sequence>
<feature type="non-terminal residue" evidence="1">
    <location>
        <position position="78"/>
    </location>
</feature>
<organism evidence="1 2">
    <name type="scientific">Enterococcus faecalis</name>
    <name type="common">Streptococcus faecalis</name>
    <dbReference type="NCBI Taxonomy" id="1351"/>
    <lineage>
        <taxon>Bacteria</taxon>
        <taxon>Bacillati</taxon>
        <taxon>Bacillota</taxon>
        <taxon>Bacilli</taxon>
        <taxon>Lactobacillales</taxon>
        <taxon>Enterococcaceae</taxon>
        <taxon>Enterococcus</taxon>
    </lineage>
</organism>